<dbReference type="InterPro" id="IPR036412">
    <property type="entry name" value="HAD-like_sf"/>
</dbReference>
<dbReference type="Proteomes" id="UP000094626">
    <property type="component" value="Chromosome"/>
</dbReference>
<accession>A0A1D8A2T1</accession>
<evidence type="ECO:0000313" key="2">
    <source>
        <dbReference type="EMBL" id="AOR76417.1"/>
    </source>
</evidence>
<dbReference type="Pfam" id="PF00702">
    <property type="entry name" value="Hydrolase"/>
    <property type="match status" value="1"/>
</dbReference>
<dbReference type="EMBL" id="CP017075">
    <property type="protein sequence ID" value="AOR76417.1"/>
    <property type="molecule type" value="Genomic_DNA"/>
</dbReference>
<dbReference type="RefSeq" id="WP_069707872.1">
    <property type="nucleotide sequence ID" value="NZ_CP017075.1"/>
</dbReference>
<evidence type="ECO:0000313" key="3">
    <source>
        <dbReference type="Proteomes" id="UP000094626"/>
    </source>
</evidence>
<dbReference type="Gene3D" id="3.40.50.1000">
    <property type="entry name" value="HAD superfamily/HAD-like"/>
    <property type="match status" value="1"/>
</dbReference>
<proteinExistence type="predicted"/>
<gene>
    <name evidence="2" type="ORF">BES08_06375</name>
</gene>
<dbReference type="KEGG" id="nre:BES08_06375"/>
<keyword evidence="1" id="KW-0378">Hydrolase</keyword>
<dbReference type="InterPro" id="IPR006439">
    <property type="entry name" value="HAD-SF_hydro_IA"/>
</dbReference>
<keyword evidence="3" id="KW-1185">Reference proteome</keyword>
<organism evidence="2 3">
    <name type="scientific">Novosphingobium resinovorum</name>
    <dbReference type="NCBI Taxonomy" id="158500"/>
    <lineage>
        <taxon>Bacteria</taxon>
        <taxon>Pseudomonadati</taxon>
        <taxon>Pseudomonadota</taxon>
        <taxon>Alphaproteobacteria</taxon>
        <taxon>Sphingomonadales</taxon>
        <taxon>Sphingomonadaceae</taxon>
        <taxon>Novosphingobium</taxon>
    </lineage>
</organism>
<dbReference type="Gene3D" id="1.10.150.750">
    <property type="match status" value="1"/>
</dbReference>
<evidence type="ECO:0000256" key="1">
    <source>
        <dbReference type="ARBA" id="ARBA00022801"/>
    </source>
</evidence>
<dbReference type="PANTHER" id="PTHR43316">
    <property type="entry name" value="HYDROLASE, HALOACID DELAHOGENASE-RELATED"/>
    <property type="match status" value="1"/>
</dbReference>
<name>A0A1D8A2T1_9SPHN</name>
<dbReference type="AlphaFoldDB" id="A0A1D8A2T1"/>
<reference evidence="3" key="1">
    <citation type="journal article" date="2017" name="J. Biotechnol.">
        <title>Complete genome sequence of Novosphingobium resinovorum SA1, a versatile xenobiotic-degrading bacterium capable of utilizing sulfanilic acid.</title>
        <authorList>
            <person name="Hegedus B."/>
            <person name="Kos P.B."/>
            <person name="Balint B."/>
            <person name="Maroti G."/>
            <person name="Gan H.M."/>
            <person name="Perei K."/>
            <person name="Rakhely G."/>
        </authorList>
    </citation>
    <scope>NUCLEOTIDE SEQUENCE [LARGE SCALE GENOMIC DNA]</scope>
    <source>
        <strain evidence="3">SA1</strain>
    </source>
</reference>
<dbReference type="InterPro" id="IPR023214">
    <property type="entry name" value="HAD_sf"/>
</dbReference>
<dbReference type="InterPro" id="IPR006328">
    <property type="entry name" value="2-HAD"/>
</dbReference>
<protein>
    <submittedName>
        <fullName evidence="2">Haloacid dehalogenase, type II</fullName>
    </submittedName>
</protein>
<dbReference type="OrthoDB" id="9785638at2"/>
<dbReference type="InterPro" id="IPR051540">
    <property type="entry name" value="S-2-haloacid_dehalogenase"/>
</dbReference>
<dbReference type="NCBIfam" id="TIGR01493">
    <property type="entry name" value="HAD-SF-IA-v2"/>
    <property type="match status" value="1"/>
</dbReference>
<dbReference type="NCBIfam" id="TIGR01428">
    <property type="entry name" value="HAD_type_II"/>
    <property type="match status" value="1"/>
</dbReference>
<dbReference type="GO" id="GO:0019120">
    <property type="term" value="F:hydrolase activity, acting on acid halide bonds, in C-halide compounds"/>
    <property type="evidence" value="ECO:0007669"/>
    <property type="project" value="InterPro"/>
</dbReference>
<dbReference type="SUPFAM" id="SSF56784">
    <property type="entry name" value="HAD-like"/>
    <property type="match status" value="1"/>
</dbReference>
<dbReference type="PANTHER" id="PTHR43316:SF9">
    <property type="entry name" value="ACID DEHALOGENASE, PUTATIVE (AFU_ORTHOLOGUE AFUA_6G14460)-RELATED"/>
    <property type="match status" value="1"/>
</dbReference>
<sequence length="221" mass="25060">MTFRPKYISFDCYGTLTRFHMSDMAREFFKDLIPAEKMDDFLVDWARYRLDEVLGNWQPYQDVIANSVERTCKKWGIPFDVAFPTAVYEAVPTWGPHADVPGGLSPIGDKIPLVILSNASNSQIQSNVDKLGAPFHAVYTAEMAQAYKPRMQAFEYMFDQLGCGPEEMMHVSSSFRYDHNTAKDLRFGCQVFVGRGHEPSSPFYRDIEIPHIGCLPAVVGL</sequence>